<evidence type="ECO:0000313" key="3">
    <source>
        <dbReference type="Proteomes" id="UP000297814"/>
    </source>
</evidence>
<dbReference type="PANTHER" id="PTHR47534:SF3">
    <property type="entry name" value="ALCOHOL DEHYDROGENASE-LIKE C-TERMINAL DOMAIN-CONTAINING PROTEIN"/>
    <property type="match status" value="1"/>
</dbReference>
<keyword evidence="1" id="KW-0560">Oxidoreductase</keyword>
<dbReference type="PANTHER" id="PTHR47534">
    <property type="entry name" value="YALI0E05731P"/>
    <property type="match status" value="1"/>
</dbReference>
<sequence>MVPLPEIHTQTTHLLHTHPSPLIAVFVGGTSGIGTHTVLALASAHAKNSTQPLLVFIVGRNKDAATTIIAECRKVCPHGDFRFVQARDLSLLKDVDRVCQEIRGMLDEREKEKGGKAWIDLLVLTQGVLTLSRNGKFVFHLSPFLLISSSLRFSFPEVIYTNLTEITATKEGLDSTYSLMYYSRMRFITQLLPLLLCSPLPSRVISILNPKLHGKLIPDDLSLRKHSIPRYASSHVCWMTTFFMEKIAEANPGMISLMHVYPGVVMTDMLEKGDAPRWLKWLWRFGLAPVMRFWETKGEVCGERILWLMSERWRPRGVGGVREEERERKDGLRSVELVNAVDGTPGGGMYNVGSVGERYPTPKMYQKYKEDGAAEVVWKHTMDAFKVIEEGGVFQG</sequence>
<keyword evidence="3" id="KW-1185">Reference proteome</keyword>
<dbReference type="GO" id="GO:0016491">
    <property type="term" value="F:oxidoreductase activity"/>
    <property type="evidence" value="ECO:0007669"/>
    <property type="project" value="UniProtKB-KW"/>
</dbReference>
<evidence type="ECO:0008006" key="4">
    <source>
        <dbReference type="Google" id="ProtNLM"/>
    </source>
</evidence>
<proteinExistence type="predicted"/>
<gene>
    <name evidence="2" type="ORF">BHYA_0214g00200</name>
</gene>
<dbReference type="EMBL" id="PQXK01000214">
    <property type="protein sequence ID" value="TGO34069.1"/>
    <property type="molecule type" value="Genomic_DNA"/>
</dbReference>
<dbReference type="InterPro" id="IPR052228">
    <property type="entry name" value="Sec_Metab_Biosynth_Oxidored"/>
</dbReference>
<dbReference type="SUPFAM" id="SSF51735">
    <property type="entry name" value="NAD(P)-binding Rossmann-fold domains"/>
    <property type="match status" value="1"/>
</dbReference>
<evidence type="ECO:0000256" key="1">
    <source>
        <dbReference type="ARBA" id="ARBA00023002"/>
    </source>
</evidence>
<name>A0A4Z1GFY7_9HELO</name>
<evidence type="ECO:0000313" key="2">
    <source>
        <dbReference type="EMBL" id="TGO34069.1"/>
    </source>
</evidence>
<comment type="caution">
    <text evidence="2">The sequence shown here is derived from an EMBL/GenBank/DDBJ whole genome shotgun (WGS) entry which is preliminary data.</text>
</comment>
<dbReference type="Gene3D" id="3.40.50.720">
    <property type="entry name" value="NAD(P)-binding Rossmann-like Domain"/>
    <property type="match status" value="1"/>
</dbReference>
<protein>
    <recommendedName>
        <fullName evidence="4">Ketoreductase (KR) domain-containing protein</fullName>
    </recommendedName>
</protein>
<dbReference type="AlphaFoldDB" id="A0A4Z1GFY7"/>
<dbReference type="Proteomes" id="UP000297814">
    <property type="component" value="Unassembled WGS sequence"/>
</dbReference>
<dbReference type="InterPro" id="IPR036291">
    <property type="entry name" value="NAD(P)-bd_dom_sf"/>
</dbReference>
<reference evidence="2 3" key="1">
    <citation type="submission" date="2017-12" db="EMBL/GenBank/DDBJ databases">
        <title>Comparative genomics of Botrytis spp.</title>
        <authorList>
            <person name="Valero-Jimenez C.A."/>
            <person name="Tapia P."/>
            <person name="Veloso J."/>
            <person name="Silva-Moreno E."/>
            <person name="Staats M."/>
            <person name="Valdes J.H."/>
            <person name="Van Kan J.A.L."/>
        </authorList>
    </citation>
    <scope>NUCLEOTIDE SEQUENCE [LARGE SCALE GENOMIC DNA]</scope>
    <source>
        <strain evidence="2 3">Bh0001</strain>
    </source>
</reference>
<accession>A0A4Z1GFY7</accession>
<organism evidence="2 3">
    <name type="scientific">Botrytis hyacinthi</name>
    <dbReference type="NCBI Taxonomy" id="278943"/>
    <lineage>
        <taxon>Eukaryota</taxon>
        <taxon>Fungi</taxon>
        <taxon>Dikarya</taxon>
        <taxon>Ascomycota</taxon>
        <taxon>Pezizomycotina</taxon>
        <taxon>Leotiomycetes</taxon>
        <taxon>Helotiales</taxon>
        <taxon>Sclerotiniaceae</taxon>
        <taxon>Botrytis</taxon>
    </lineage>
</organism>